<dbReference type="PANTHER" id="PTHR47266">
    <property type="entry name" value="ENDONUCLEASE-RELATED"/>
    <property type="match status" value="1"/>
</dbReference>
<dbReference type="AlphaFoldDB" id="A0AAN8F6Q9"/>
<proteinExistence type="predicted"/>
<dbReference type="InterPro" id="IPR036397">
    <property type="entry name" value="RNaseH_sf"/>
</dbReference>
<gene>
    <name evidence="1" type="ORF">GCK32_020299</name>
</gene>
<comment type="caution">
    <text evidence="1">The sequence shown here is derived from an EMBL/GenBank/DDBJ whole genome shotgun (WGS) entry which is preliminary data.</text>
</comment>
<name>A0AAN8F6Q9_TRICO</name>
<dbReference type="Proteomes" id="UP001331761">
    <property type="component" value="Unassembled WGS sequence"/>
</dbReference>
<reference evidence="1 2" key="1">
    <citation type="submission" date="2019-10" db="EMBL/GenBank/DDBJ databases">
        <title>Assembly and Annotation for the nematode Trichostrongylus colubriformis.</title>
        <authorList>
            <person name="Martin J."/>
        </authorList>
    </citation>
    <scope>NUCLEOTIDE SEQUENCE [LARGE SCALE GENOMIC DNA]</scope>
    <source>
        <strain evidence="1">G859</strain>
        <tissue evidence="1">Whole worm</tissue>
    </source>
</reference>
<protein>
    <submittedName>
        <fullName evidence="1">Integrase core domain protein</fullName>
    </submittedName>
</protein>
<sequence>MLRTYINNDQTNWDVFLPACTLAYSTSVHSATNESPFFLMFGRDPILNIELLIKHRRQGHIPSEEDHSIYKKSLISTLHDHWAAAAAFNRQRNEVVKRKYDKKQLPPLNIKAGDRVYLRDYTSKPGLSSKLCYPWLGQFRVVSVDHPHLTIVSITASQARPNEFRLNLTSQAKRDQVKRCFTLSGPVFTSPWRPETETRALDTEGARTVALVGYNHSPLSPQQFDTIHNFTPKHPYNTRFRSRLSSV</sequence>
<evidence type="ECO:0000313" key="2">
    <source>
        <dbReference type="Proteomes" id="UP001331761"/>
    </source>
</evidence>
<dbReference type="InterPro" id="IPR052160">
    <property type="entry name" value="Gypsy_RT_Integrase-like"/>
</dbReference>
<dbReference type="Gene3D" id="3.30.420.10">
    <property type="entry name" value="Ribonuclease H-like superfamily/Ribonuclease H"/>
    <property type="match status" value="1"/>
</dbReference>
<accession>A0AAN8F6Q9</accession>
<evidence type="ECO:0000313" key="1">
    <source>
        <dbReference type="EMBL" id="KAK5971390.1"/>
    </source>
</evidence>
<organism evidence="1 2">
    <name type="scientific">Trichostrongylus colubriformis</name>
    <name type="common">Black scour worm</name>
    <dbReference type="NCBI Taxonomy" id="6319"/>
    <lineage>
        <taxon>Eukaryota</taxon>
        <taxon>Metazoa</taxon>
        <taxon>Ecdysozoa</taxon>
        <taxon>Nematoda</taxon>
        <taxon>Chromadorea</taxon>
        <taxon>Rhabditida</taxon>
        <taxon>Rhabditina</taxon>
        <taxon>Rhabditomorpha</taxon>
        <taxon>Strongyloidea</taxon>
        <taxon>Trichostrongylidae</taxon>
        <taxon>Trichostrongylus</taxon>
    </lineage>
</organism>
<dbReference type="GO" id="GO:0003676">
    <property type="term" value="F:nucleic acid binding"/>
    <property type="evidence" value="ECO:0007669"/>
    <property type="project" value="InterPro"/>
</dbReference>
<dbReference type="EMBL" id="WIXE01017858">
    <property type="protein sequence ID" value="KAK5971390.1"/>
    <property type="molecule type" value="Genomic_DNA"/>
</dbReference>
<keyword evidence="2" id="KW-1185">Reference proteome</keyword>